<comment type="similarity">
    <text evidence="2">Belongs to the glycosyltransferase 47 family.</text>
</comment>
<proteinExistence type="inferred from homology"/>
<dbReference type="PANTHER" id="PTHR11062:SF281">
    <property type="entry name" value="EXOSTOSIN-LIKE 2"/>
    <property type="match status" value="1"/>
</dbReference>
<comment type="subcellular location">
    <subcellularLocation>
        <location evidence="1">Golgi apparatus membrane</location>
        <topology evidence="1">Single-pass type II membrane protein</topology>
    </subcellularLocation>
</comment>
<keyword evidence="3" id="KW-0333">Golgi apparatus</keyword>
<dbReference type="GO" id="GO:0016757">
    <property type="term" value="F:glycosyltransferase activity"/>
    <property type="evidence" value="ECO:0007669"/>
    <property type="project" value="InterPro"/>
</dbReference>
<accession>A0AAE0FC63</accession>
<evidence type="ECO:0000256" key="3">
    <source>
        <dbReference type="ARBA" id="ARBA00023034"/>
    </source>
</evidence>
<keyword evidence="6" id="KW-0808">Transferase</keyword>
<gene>
    <name evidence="6" type="ORF">CYMTET_34001</name>
</gene>
<dbReference type="EMBL" id="LGRX02021252">
    <property type="protein sequence ID" value="KAK3256889.1"/>
    <property type="molecule type" value="Genomic_DNA"/>
</dbReference>
<dbReference type="InterPro" id="IPR040911">
    <property type="entry name" value="Exostosin_GT47"/>
</dbReference>
<feature type="signal peptide" evidence="4">
    <location>
        <begin position="1"/>
        <end position="19"/>
    </location>
</feature>
<dbReference type="GO" id="GO:0000139">
    <property type="term" value="C:Golgi membrane"/>
    <property type="evidence" value="ECO:0007669"/>
    <property type="project" value="UniProtKB-SubCell"/>
</dbReference>
<protein>
    <submittedName>
        <fullName evidence="6">Glycerol kinase</fullName>
    </submittedName>
</protein>
<evidence type="ECO:0000256" key="4">
    <source>
        <dbReference type="SAM" id="SignalP"/>
    </source>
</evidence>
<dbReference type="GO" id="GO:0016301">
    <property type="term" value="F:kinase activity"/>
    <property type="evidence" value="ECO:0007669"/>
    <property type="project" value="UniProtKB-KW"/>
</dbReference>
<name>A0AAE0FC63_9CHLO</name>
<feature type="chain" id="PRO_5042222415" evidence="4">
    <location>
        <begin position="20"/>
        <end position="108"/>
    </location>
</feature>
<dbReference type="AlphaFoldDB" id="A0AAE0FC63"/>
<keyword evidence="7" id="KW-1185">Reference proteome</keyword>
<comment type="caution">
    <text evidence="6">The sequence shown here is derived from an EMBL/GenBank/DDBJ whole genome shotgun (WGS) entry which is preliminary data.</text>
</comment>
<evidence type="ECO:0000313" key="6">
    <source>
        <dbReference type="EMBL" id="KAK3256889.1"/>
    </source>
</evidence>
<evidence type="ECO:0000256" key="1">
    <source>
        <dbReference type="ARBA" id="ARBA00004323"/>
    </source>
</evidence>
<keyword evidence="6" id="KW-0418">Kinase</keyword>
<evidence type="ECO:0000259" key="5">
    <source>
        <dbReference type="Pfam" id="PF03016"/>
    </source>
</evidence>
<dbReference type="InterPro" id="IPR004263">
    <property type="entry name" value="Exostosin"/>
</dbReference>
<organism evidence="6 7">
    <name type="scientific">Cymbomonas tetramitiformis</name>
    <dbReference type="NCBI Taxonomy" id="36881"/>
    <lineage>
        <taxon>Eukaryota</taxon>
        <taxon>Viridiplantae</taxon>
        <taxon>Chlorophyta</taxon>
        <taxon>Pyramimonadophyceae</taxon>
        <taxon>Pyramimonadales</taxon>
        <taxon>Pyramimonadaceae</taxon>
        <taxon>Cymbomonas</taxon>
    </lineage>
</organism>
<dbReference type="Pfam" id="PF03016">
    <property type="entry name" value="Exostosin_GT47"/>
    <property type="match status" value="1"/>
</dbReference>
<evidence type="ECO:0000313" key="7">
    <source>
        <dbReference type="Proteomes" id="UP001190700"/>
    </source>
</evidence>
<dbReference type="PANTHER" id="PTHR11062">
    <property type="entry name" value="EXOSTOSIN HEPARAN SULFATE GLYCOSYLTRANSFERASE -RELATED"/>
    <property type="match status" value="1"/>
</dbReference>
<sequence>MNVVTWQAMMVGCIPVVIADEIEFPYENSVDWRELTVKIPESRSEETISILRSIPKERIFEKQEAIKRARLAVTWKEPPVEGDAFHSTLKEIGRKRRNFKASTFTFWN</sequence>
<feature type="domain" description="Exostosin GT47" evidence="5">
    <location>
        <begin position="7"/>
        <end position="54"/>
    </location>
</feature>
<dbReference type="Proteomes" id="UP001190700">
    <property type="component" value="Unassembled WGS sequence"/>
</dbReference>
<reference evidence="6 7" key="1">
    <citation type="journal article" date="2015" name="Genome Biol. Evol.">
        <title>Comparative Genomics of a Bacterivorous Green Alga Reveals Evolutionary Causalities and Consequences of Phago-Mixotrophic Mode of Nutrition.</title>
        <authorList>
            <person name="Burns J.A."/>
            <person name="Paasch A."/>
            <person name="Narechania A."/>
            <person name="Kim E."/>
        </authorList>
    </citation>
    <scope>NUCLEOTIDE SEQUENCE [LARGE SCALE GENOMIC DNA]</scope>
    <source>
        <strain evidence="6 7">PLY_AMNH</strain>
    </source>
</reference>
<evidence type="ECO:0000256" key="2">
    <source>
        <dbReference type="ARBA" id="ARBA00010271"/>
    </source>
</evidence>
<keyword evidence="4" id="KW-0732">Signal</keyword>